<dbReference type="Proteomes" id="UP001381003">
    <property type="component" value="Chromosome"/>
</dbReference>
<evidence type="ECO:0000259" key="2">
    <source>
        <dbReference type="PROSITE" id="PS51740"/>
    </source>
</evidence>
<dbReference type="SUPFAM" id="SSF89447">
    <property type="entry name" value="AbrB/MazE/MraZ-like"/>
    <property type="match status" value="1"/>
</dbReference>
<evidence type="ECO:0000256" key="1">
    <source>
        <dbReference type="PROSITE-ProRule" id="PRU01076"/>
    </source>
</evidence>
<dbReference type="InterPro" id="IPR007159">
    <property type="entry name" value="SpoVT-AbrB_dom"/>
</dbReference>
<reference evidence="3 4" key="1">
    <citation type="submission" date="2022-09" db="EMBL/GenBank/DDBJ databases">
        <title>Complete genome sequence of Janibacter terrae strain COS04-44, PCL-degrading bacteria isolated from oil spilled coast.</title>
        <authorList>
            <person name="Park H."/>
            <person name="Kim J.Y."/>
            <person name="An S.H."/>
            <person name="Lee C.M."/>
            <person name="Weon H.-Y."/>
        </authorList>
    </citation>
    <scope>NUCLEOTIDE SEQUENCE [LARGE SCALE GENOMIC DNA]</scope>
    <source>
        <strain evidence="3 4">COS04-44</strain>
    </source>
</reference>
<protein>
    <submittedName>
        <fullName evidence="3">AbrB/MazE/SpoVT family DNA-binding domain-containing protein</fullName>
    </submittedName>
</protein>
<dbReference type="EMBL" id="CP104874">
    <property type="protein sequence ID" value="WWF04969.1"/>
    <property type="molecule type" value="Genomic_DNA"/>
</dbReference>
<organism evidence="3 4">
    <name type="scientific">Janibacter terrae</name>
    <dbReference type="NCBI Taxonomy" id="103817"/>
    <lineage>
        <taxon>Bacteria</taxon>
        <taxon>Bacillati</taxon>
        <taxon>Actinomycetota</taxon>
        <taxon>Actinomycetes</taxon>
        <taxon>Micrococcales</taxon>
        <taxon>Intrasporangiaceae</taxon>
        <taxon>Janibacter</taxon>
    </lineage>
</organism>
<dbReference type="NCBIfam" id="TIGR01439">
    <property type="entry name" value="lp_hng_hel_AbrB"/>
    <property type="match status" value="1"/>
</dbReference>
<dbReference type="Pfam" id="PF04014">
    <property type="entry name" value="MazE_antitoxin"/>
    <property type="match status" value="1"/>
</dbReference>
<dbReference type="GO" id="GO:0003677">
    <property type="term" value="F:DNA binding"/>
    <property type="evidence" value="ECO:0007669"/>
    <property type="project" value="UniProtKB-KW"/>
</dbReference>
<accession>A0ABZ2FF49</accession>
<name>A0ABZ2FF49_9MICO</name>
<keyword evidence="1 3" id="KW-0238">DNA-binding</keyword>
<feature type="domain" description="SpoVT-AbrB" evidence="2">
    <location>
        <begin position="1"/>
        <end position="47"/>
    </location>
</feature>
<dbReference type="InterPro" id="IPR037914">
    <property type="entry name" value="SpoVT-AbrB_sf"/>
</dbReference>
<keyword evidence="4" id="KW-1185">Reference proteome</keyword>
<evidence type="ECO:0000313" key="4">
    <source>
        <dbReference type="Proteomes" id="UP001381003"/>
    </source>
</evidence>
<dbReference type="PROSITE" id="PS51740">
    <property type="entry name" value="SPOVT_ABRB"/>
    <property type="match status" value="1"/>
</dbReference>
<gene>
    <name evidence="3" type="ORF">N5P18_15080</name>
</gene>
<sequence>MSTGTMTSKGQITIPKDVREQLGLTPGTKVTFTRNADGDFVLSTTQPSLKGLRGRLRHVGPAVSLETMDDAIAAGATEDS</sequence>
<dbReference type="SMART" id="SM00966">
    <property type="entry name" value="SpoVT_AbrB"/>
    <property type="match status" value="1"/>
</dbReference>
<evidence type="ECO:0000313" key="3">
    <source>
        <dbReference type="EMBL" id="WWF04969.1"/>
    </source>
</evidence>
<dbReference type="RefSeq" id="WP_068324221.1">
    <property type="nucleotide sequence ID" value="NZ_CP104874.1"/>
</dbReference>
<dbReference type="Gene3D" id="2.10.260.10">
    <property type="match status" value="1"/>
</dbReference>
<proteinExistence type="predicted"/>